<feature type="region of interest" description="Disordered" evidence="1">
    <location>
        <begin position="477"/>
        <end position="614"/>
    </location>
</feature>
<feature type="compositionally biased region" description="Basic residues" evidence="1">
    <location>
        <begin position="489"/>
        <end position="499"/>
    </location>
</feature>
<dbReference type="Proteomes" id="UP001443914">
    <property type="component" value="Unassembled WGS sequence"/>
</dbReference>
<feature type="region of interest" description="Disordered" evidence="1">
    <location>
        <begin position="426"/>
        <end position="454"/>
    </location>
</feature>
<name>A0AAW1H216_SAPOF</name>
<evidence type="ECO:0000313" key="2">
    <source>
        <dbReference type="EMBL" id="KAK9668073.1"/>
    </source>
</evidence>
<accession>A0AAW1H216</accession>
<feature type="region of interest" description="Disordered" evidence="1">
    <location>
        <begin position="58"/>
        <end position="93"/>
    </location>
</feature>
<keyword evidence="3" id="KW-1185">Reference proteome</keyword>
<sequence>MDAVKVAIPVDVSPPKLMMSEVVGGGGVRVCENDGGVRQSDAVSGFSASKIDECSSFVGNRGSEGKQTPRKVGKVPRNGSVSFKKPRMFPADNVLPQPENGAEKMELDTLDSHFVKCSNAVDKSQTGKQRNNINGKRGDRRNSKVPMKAKFDPFSLKAGSSSFSPAAGGSNTFGMYGLKPDIHDITKYMEDISLDELLDGTYKCPTFGNDTGKKTANVNDNVLDSVRKVCSLIRPQGMQQDKETKELDMHDVKKTPSPSSPSNNSVEDGSDGDGNSIVDLSKCNKDVEPCSKADASTNLSISPVFQPREILERLALPPPKDLELLLQDALKPAASMKLTDSRSSKQLSNRVSLPAFLWSHNFNGHYKSNNDALKTSNKSTCSGRWVRISSTASFIGGSAQGFVDLESLTYDDSLVPAGQLKYRLPEVGKTSTTSASQPDASPSSCRAASLPPPAMHPPKVLAAARTLCDMASQSSKHNMGGILKWPKPPSHKAMKARKSKLNEIPEDELFSAPKSETALDHVARSVEHGSSSKKPKIPRESYSHVQAVIGLSSVSAPRSNRPSPGRHSESRHLNGSFLKSSFLVPPPPRVLDRSSQNPQKLRKITPDDWNRPRS</sequence>
<feature type="region of interest" description="Disordered" evidence="1">
    <location>
        <begin position="121"/>
        <end position="145"/>
    </location>
</feature>
<feature type="compositionally biased region" description="Polar residues" evidence="1">
    <location>
        <begin position="121"/>
        <end position="134"/>
    </location>
</feature>
<protein>
    <submittedName>
        <fullName evidence="2">Uncharacterized protein</fullName>
    </submittedName>
</protein>
<feature type="compositionally biased region" description="Polar residues" evidence="1">
    <location>
        <begin position="552"/>
        <end position="562"/>
    </location>
</feature>
<comment type="caution">
    <text evidence="2">The sequence shown here is derived from an EMBL/GenBank/DDBJ whole genome shotgun (WGS) entry which is preliminary data.</text>
</comment>
<feature type="compositionally biased region" description="Basic and acidic residues" evidence="1">
    <location>
        <begin position="240"/>
        <end position="254"/>
    </location>
</feature>
<dbReference type="EMBL" id="JBDFQZ010000013">
    <property type="protein sequence ID" value="KAK9668073.1"/>
    <property type="molecule type" value="Genomic_DNA"/>
</dbReference>
<feature type="compositionally biased region" description="Low complexity" evidence="1">
    <location>
        <begin position="256"/>
        <end position="265"/>
    </location>
</feature>
<dbReference type="AlphaFoldDB" id="A0AAW1H216"/>
<organism evidence="2 3">
    <name type="scientific">Saponaria officinalis</name>
    <name type="common">Common soapwort</name>
    <name type="synonym">Lychnis saponaria</name>
    <dbReference type="NCBI Taxonomy" id="3572"/>
    <lineage>
        <taxon>Eukaryota</taxon>
        <taxon>Viridiplantae</taxon>
        <taxon>Streptophyta</taxon>
        <taxon>Embryophyta</taxon>
        <taxon>Tracheophyta</taxon>
        <taxon>Spermatophyta</taxon>
        <taxon>Magnoliopsida</taxon>
        <taxon>eudicotyledons</taxon>
        <taxon>Gunneridae</taxon>
        <taxon>Pentapetalae</taxon>
        <taxon>Caryophyllales</taxon>
        <taxon>Caryophyllaceae</taxon>
        <taxon>Caryophylleae</taxon>
        <taxon>Saponaria</taxon>
    </lineage>
</organism>
<evidence type="ECO:0000313" key="3">
    <source>
        <dbReference type="Proteomes" id="UP001443914"/>
    </source>
</evidence>
<evidence type="ECO:0000256" key="1">
    <source>
        <dbReference type="SAM" id="MobiDB-lite"/>
    </source>
</evidence>
<reference evidence="2" key="1">
    <citation type="submission" date="2024-03" db="EMBL/GenBank/DDBJ databases">
        <title>WGS assembly of Saponaria officinalis var. Norfolk2.</title>
        <authorList>
            <person name="Jenkins J."/>
            <person name="Shu S."/>
            <person name="Grimwood J."/>
            <person name="Barry K."/>
            <person name="Goodstein D."/>
            <person name="Schmutz J."/>
            <person name="Leebens-Mack J."/>
            <person name="Osbourn A."/>
        </authorList>
    </citation>
    <scope>NUCLEOTIDE SEQUENCE [LARGE SCALE GENOMIC DNA]</scope>
    <source>
        <strain evidence="2">JIC</strain>
    </source>
</reference>
<feature type="region of interest" description="Disordered" evidence="1">
    <location>
        <begin position="233"/>
        <end position="278"/>
    </location>
</feature>
<feature type="compositionally biased region" description="Basic and acidic residues" evidence="1">
    <location>
        <begin position="517"/>
        <end position="527"/>
    </location>
</feature>
<feature type="compositionally biased region" description="Basic and acidic residues" evidence="1">
    <location>
        <begin position="604"/>
        <end position="614"/>
    </location>
</feature>
<gene>
    <name evidence="2" type="ORF">RND81_13G033600</name>
</gene>
<proteinExistence type="predicted"/>
<dbReference type="PANTHER" id="PTHR36723:SF1">
    <property type="entry name" value="F22C12.19"/>
    <property type="match status" value="1"/>
</dbReference>
<dbReference type="PANTHER" id="PTHR36723">
    <property type="entry name" value="F22C12.19"/>
    <property type="match status" value="1"/>
</dbReference>
<feature type="compositionally biased region" description="Polar residues" evidence="1">
    <location>
        <begin position="429"/>
        <end position="446"/>
    </location>
</feature>